<organism evidence="2 3">
    <name type="scientific">Argiope bruennichi</name>
    <name type="common">Wasp spider</name>
    <name type="synonym">Aranea bruennichi</name>
    <dbReference type="NCBI Taxonomy" id="94029"/>
    <lineage>
        <taxon>Eukaryota</taxon>
        <taxon>Metazoa</taxon>
        <taxon>Ecdysozoa</taxon>
        <taxon>Arthropoda</taxon>
        <taxon>Chelicerata</taxon>
        <taxon>Arachnida</taxon>
        <taxon>Araneae</taxon>
        <taxon>Araneomorphae</taxon>
        <taxon>Entelegynae</taxon>
        <taxon>Araneoidea</taxon>
        <taxon>Araneidae</taxon>
        <taxon>Argiope</taxon>
    </lineage>
</organism>
<evidence type="ECO:0000259" key="1">
    <source>
        <dbReference type="Pfam" id="PF07978"/>
    </source>
</evidence>
<comment type="caution">
    <text evidence="2">The sequence shown here is derived from an EMBL/GenBank/DDBJ whole genome shotgun (WGS) entry which is preliminary data.</text>
</comment>
<dbReference type="Pfam" id="PF07978">
    <property type="entry name" value="NIPSNAP"/>
    <property type="match status" value="1"/>
</dbReference>
<dbReference type="PANTHER" id="PTHR21017:SF17">
    <property type="entry name" value="PROTEIN NIPSNAP"/>
    <property type="match status" value="1"/>
</dbReference>
<name>A0A8T0EYB1_ARGBR</name>
<evidence type="ECO:0000313" key="3">
    <source>
        <dbReference type="Proteomes" id="UP000807504"/>
    </source>
</evidence>
<proteinExistence type="predicted"/>
<reference evidence="2" key="1">
    <citation type="journal article" date="2020" name="bioRxiv">
        <title>Chromosome-level reference genome of the European wasp spider Argiope bruennichi: a resource for studies on range expansion and evolutionary adaptation.</title>
        <authorList>
            <person name="Sheffer M.M."/>
            <person name="Hoppe A."/>
            <person name="Krehenwinkel H."/>
            <person name="Uhl G."/>
            <person name="Kuss A.W."/>
            <person name="Jensen L."/>
            <person name="Jensen C."/>
            <person name="Gillespie R.G."/>
            <person name="Hoff K.J."/>
            <person name="Prost S."/>
        </authorList>
    </citation>
    <scope>NUCLEOTIDE SEQUENCE</scope>
</reference>
<dbReference type="EMBL" id="JABXBU010001863">
    <property type="protein sequence ID" value="KAF8783060.1"/>
    <property type="molecule type" value="Genomic_DNA"/>
</dbReference>
<dbReference type="GO" id="GO:0005739">
    <property type="term" value="C:mitochondrion"/>
    <property type="evidence" value="ECO:0007669"/>
    <property type="project" value="TreeGrafter"/>
</dbReference>
<dbReference type="Proteomes" id="UP000807504">
    <property type="component" value="Unassembled WGS sequence"/>
</dbReference>
<dbReference type="InterPro" id="IPR051557">
    <property type="entry name" value="NipSnap_domain"/>
</dbReference>
<protein>
    <submittedName>
        <fullName evidence="2">Protein NipSnap like protein</fullName>
    </submittedName>
</protein>
<accession>A0A8T0EYB1</accession>
<gene>
    <name evidence="2" type="ORF">HNY73_013273</name>
</gene>
<evidence type="ECO:0000313" key="2">
    <source>
        <dbReference type="EMBL" id="KAF8783060.1"/>
    </source>
</evidence>
<feature type="domain" description="NIPSNAP" evidence="1">
    <location>
        <begin position="133"/>
        <end position="169"/>
    </location>
</feature>
<keyword evidence="3" id="KW-1185">Reference proteome</keyword>
<reference evidence="2" key="2">
    <citation type="submission" date="2020-06" db="EMBL/GenBank/DDBJ databases">
        <authorList>
            <person name="Sheffer M."/>
        </authorList>
    </citation>
    <scope>NUCLEOTIDE SEQUENCE</scope>
</reference>
<dbReference type="PANTHER" id="PTHR21017">
    <property type="entry name" value="NIPSNAP-RELATED"/>
    <property type="match status" value="1"/>
</dbReference>
<dbReference type="InterPro" id="IPR012577">
    <property type="entry name" value="NIPSNAP"/>
</dbReference>
<dbReference type="AlphaFoldDB" id="A0A8T0EYB1"/>
<sequence length="198" mass="22706">MLSLIRTVSYGGSKNYLIFSAARTLSTTSVVNGNSGGGEGWLSKLLHVRKIEPTKDSHSKLLSDTERVYELQIHIWRYNRGYVNANQVLTLCREDQELKALSKDLVKNIISRKNQKYLPFFFGGPVQLRMGFKNWARGINYRKSSAVAGFFSQIGQLYMVHHIWTYKDLCQGKKFEKLRGGNLVGMNVLHIQFLLFVR</sequence>